<evidence type="ECO:0000256" key="2">
    <source>
        <dbReference type="ARBA" id="ARBA00022472"/>
    </source>
</evidence>
<sequence>MQVTERADSVLAFFKARGFSKTHIATLICKRPSVLVADPKNRFAQTPIFCTPTGFQALTLSMFYAVSPNIKILQESGLPKSSIAWLLRYHPSTFITSTNQFSEIVEEVKGMELNPLSVNFVAAIQAVREMGKPAWKGKLDTYKKWGWSIGHSGWA</sequence>
<accession>A0A6A6M2D6</accession>
<keyword evidence="2" id="KW-0804">Transcription</keyword>
<dbReference type="EMBL" id="JAAGAX010000008">
    <property type="protein sequence ID" value="KAF2307850.1"/>
    <property type="molecule type" value="Genomic_DNA"/>
</dbReference>
<evidence type="ECO:0000256" key="3">
    <source>
        <dbReference type="ARBA" id="ARBA00022946"/>
    </source>
</evidence>
<dbReference type="InterPro" id="IPR038538">
    <property type="entry name" value="MTERF_sf"/>
</dbReference>
<dbReference type="PANTHER" id="PTHR13068:SF166">
    <property type="entry name" value="TRANSCRIPTION TERMINATION FACTOR MTERF15, MITOCHONDRIAL-LIKE"/>
    <property type="match status" value="1"/>
</dbReference>
<comment type="similarity">
    <text evidence="1">Belongs to the mTERF family.</text>
</comment>
<dbReference type="AlphaFoldDB" id="A0A6A6M2D6"/>
<evidence type="ECO:0000256" key="1">
    <source>
        <dbReference type="ARBA" id="ARBA00007692"/>
    </source>
</evidence>
<gene>
    <name evidence="4" type="ORF">GH714_032608</name>
</gene>
<keyword evidence="3" id="KW-0809">Transit peptide</keyword>
<keyword evidence="5" id="KW-1185">Reference proteome</keyword>
<dbReference type="Gene3D" id="1.25.70.10">
    <property type="entry name" value="Transcription termination factor 3, mitochondrial"/>
    <property type="match status" value="1"/>
</dbReference>
<keyword evidence="2" id="KW-0805">Transcription regulation</keyword>
<dbReference type="GO" id="GO:0006353">
    <property type="term" value="P:DNA-templated transcription termination"/>
    <property type="evidence" value="ECO:0007669"/>
    <property type="project" value="UniProtKB-KW"/>
</dbReference>
<comment type="caution">
    <text evidence="4">The sequence shown here is derived from an EMBL/GenBank/DDBJ whole genome shotgun (WGS) entry which is preliminary data.</text>
</comment>
<dbReference type="Proteomes" id="UP000467840">
    <property type="component" value="Chromosome 9"/>
</dbReference>
<dbReference type="PANTHER" id="PTHR13068">
    <property type="entry name" value="CGI-12 PROTEIN-RELATED"/>
    <property type="match status" value="1"/>
</dbReference>
<dbReference type="InterPro" id="IPR003690">
    <property type="entry name" value="MTERF"/>
</dbReference>
<proteinExistence type="inferred from homology"/>
<protein>
    <submittedName>
        <fullName evidence="4">Uncharacterized protein</fullName>
    </submittedName>
</protein>
<dbReference type="GO" id="GO:0003676">
    <property type="term" value="F:nucleic acid binding"/>
    <property type="evidence" value="ECO:0007669"/>
    <property type="project" value="InterPro"/>
</dbReference>
<evidence type="ECO:0000313" key="5">
    <source>
        <dbReference type="Proteomes" id="UP000467840"/>
    </source>
</evidence>
<keyword evidence="2" id="KW-0806">Transcription termination</keyword>
<reference evidence="4 5" key="1">
    <citation type="journal article" date="2020" name="Mol. Plant">
        <title>The Chromosome-Based Rubber Tree Genome Provides New Insights into Spurge Genome Evolution and Rubber Biosynthesis.</title>
        <authorList>
            <person name="Liu J."/>
            <person name="Shi C."/>
            <person name="Shi C.C."/>
            <person name="Li W."/>
            <person name="Zhang Q.J."/>
            <person name="Zhang Y."/>
            <person name="Li K."/>
            <person name="Lu H.F."/>
            <person name="Shi C."/>
            <person name="Zhu S.T."/>
            <person name="Xiao Z.Y."/>
            <person name="Nan H."/>
            <person name="Yue Y."/>
            <person name="Zhu X.G."/>
            <person name="Wu Y."/>
            <person name="Hong X.N."/>
            <person name="Fan G.Y."/>
            <person name="Tong Y."/>
            <person name="Zhang D."/>
            <person name="Mao C.L."/>
            <person name="Liu Y.L."/>
            <person name="Hao S.J."/>
            <person name="Liu W.Q."/>
            <person name="Lv M.Q."/>
            <person name="Zhang H.B."/>
            <person name="Liu Y."/>
            <person name="Hu-Tang G.R."/>
            <person name="Wang J.P."/>
            <person name="Wang J.H."/>
            <person name="Sun Y.H."/>
            <person name="Ni S.B."/>
            <person name="Chen W.B."/>
            <person name="Zhang X.C."/>
            <person name="Jiao Y.N."/>
            <person name="Eichler E.E."/>
            <person name="Li G.H."/>
            <person name="Liu X."/>
            <person name="Gao L.Z."/>
        </authorList>
    </citation>
    <scope>NUCLEOTIDE SEQUENCE [LARGE SCALE GENOMIC DNA]</scope>
    <source>
        <strain evidence="5">cv. GT1</strain>
        <tissue evidence="4">Leaf</tissue>
    </source>
</reference>
<evidence type="ECO:0000313" key="4">
    <source>
        <dbReference type="EMBL" id="KAF2307850.1"/>
    </source>
</evidence>
<name>A0A6A6M2D6_HEVBR</name>
<organism evidence="4 5">
    <name type="scientific">Hevea brasiliensis</name>
    <name type="common">Para rubber tree</name>
    <name type="synonym">Siphonia brasiliensis</name>
    <dbReference type="NCBI Taxonomy" id="3981"/>
    <lineage>
        <taxon>Eukaryota</taxon>
        <taxon>Viridiplantae</taxon>
        <taxon>Streptophyta</taxon>
        <taxon>Embryophyta</taxon>
        <taxon>Tracheophyta</taxon>
        <taxon>Spermatophyta</taxon>
        <taxon>Magnoliopsida</taxon>
        <taxon>eudicotyledons</taxon>
        <taxon>Gunneridae</taxon>
        <taxon>Pentapetalae</taxon>
        <taxon>rosids</taxon>
        <taxon>fabids</taxon>
        <taxon>Malpighiales</taxon>
        <taxon>Euphorbiaceae</taxon>
        <taxon>Crotonoideae</taxon>
        <taxon>Micrandreae</taxon>
        <taxon>Hevea</taxon>
    </lineage>
</organism>